<dbReference type="GO" id="GO:0003700">
    <property type="term" value="F:DNA-binding transcription factor activity"/>
    <property type="evidence" value="ECO:0007669"/>
    <property type="project" value="InterPro"/>
</dbReference>
<keyword evidence="1" id="KW-0805">Transcription regulation</keyword>
<accession>H1DHW2</accession>
<evidence type="ECO:0000313" key="6">
    <source>
        <dbReference type="Proteomes" id="UP000004892"/>
    </source>
</evidence>
<evidence type="ECO:0000256" key="3">
    <source>
        <dbReference type="ARBA" id="ARBA00023163"/>
    </source>
</evidence>
<dbReference type="Proteomes" id="UP000004892">
    <property type="component" value="Unassembled WGS sequence"/>
</dbReference>
<organism evidence="5 6">
    <name type="scientific">Odoribacter laneus YIT 12061</name>
    <dbReference type="NCBI Taxonomy" id="742817"/>
    <lineage>
        <taxon>Bacteria</taxon>
        <taxon>Pseudomonadati</taxon>
        <taxon>Bacteroidota</taxon>
        <taxon>Bacteroidia</taxon>
        <taxon>Bacteroidales</taxon>
        <taxon>Odoribacteraceae</taxon>
        <taxon>Odoribacter</taxon>
    </lineage>
</organism>
<sequence>MEFTINEPKVFNYSDIFFSCYTDNERGCWSMVKDHALVYICSGEMLLQEGMTTTKIRKGECVFLRKDNRISLTKQPKGKEKFIGISMIFKRDFLRQFYQAMDKKKLPLQIQKPTQSVIRLPQTPAIASLFQSMRPYFDSSTPPTERVINTKLQEGVYALLEINEQFYPNLFDFNAPWKIDLLEFMEKNYAYDLTIEDIAHYTGRSLAAFKRDFRKISDLPPQKWLIEKRLKVAQEKLLHEKKKVSEVYLEVGLKNLSHFSTAYKKKFGYSPSNVKA</sequence>
<dbReference type="SMART" id="SM00342">
    <property type="entry name" value="HTH_ARAC"/>
    <property type="match status" value="1"/>
</dbReference>
<dbReference type="GO" id="GO:0043565">
    <property type="term" value="F:sequence-specific DNA binding"/>
    <property type="evidence" value="ECO:0007669"/>
    <property type="project" value="InterPro"/>
</dbReference>
<gene>
    <name evidence="5" type="ORF">HMPREF9449_01848</name>
</gene>
<comment type="caution">
    <text evidence="5">The sequence shown here is derived from an EMBL/GenBank/DDBJ whole genome shotgun (WGS) entry which is preliminary data.</text>
</comment>
<dbReference type="STRING" id="742817.HMPREF9449_01848"/>
<keyword evidence="3" id="KW-0804">Transcription</keyword>
<dbReference type="InterPro" id="IPR054015">
    <property type="entry name" value="ExsA-like_N"/>
</dbReference>
<dbReference type="EMBL" id="ADMC01000023">
    <property type="protein sequence ID" value="EHP47241.1"/>
    <property type="molecule type" value="Genomic_DNA"/>
</dbReference>
<evidence type="ECO:0000256" key="2">
    <source>
        <dbReference type="ARBA" id="ARBA00023125"/>
    </source>
</evidence>
<dbReference type="SUPFAM" id="SSF46689">
    <property type="entry name" value="Homeodomain-like"/>
    <property type="match status" value="2"/>
</dbReference>
<evidence type="ECO:0000256" key="1">
    <source>
        <dbReference type="ARBA" id="ARBA00023015"/>
    </source>
</evidence>
<dbReference type="eggNOG" id="COG2207">
    <property type="taxonomic scope" value="Bacteria"/>
</dbReference>
<dbReference type="Pfam" id="PF12833">
    <property type="entry name" value="HTH_18"/>
    <property type="match status" value="1"/>
</dbReference>
<dbReference type="HOGENOM" id="CLU_073843_0_0_10"/>
<reference evidence="5 6" key="1">
    <citation type="submission" date="2012-01" db="EMBL/GenBank/DDBJ databases">
        <title>The Genome Sequence of Odoribacter laneus YIT 12061.</title>
        <authorList>
            <consortium name="The Broad Institute Genome Sequencing Platform"/>
            <person name="Earl A."/>
            <person name="Ward D."/>
            <person name="Feldgarden M."/>
            <person name="Gevers D."/>
            <person name="Morotomi M."/>
            <person name="Young S.K."/>
            <person name="Zeng Q."/>
            <person name="Gargeya S."/>
            <person name="Fitzgerald M."/>
            <person name="Haas B."/>
            <person name="Abouelleil A."/>
            <person name="Alvarado L."/>
            <person name="Arachchi H.M."/>
            <person name="Berlin A."/>
            <person name="Chapman S.B."/>
            <person name="Gearin G."/>
            <person name="Goldberg J."/>
            <person name="Griggs A."/>
            <person name="Gujja S."/>
            <person name="Hansen M."/>
            <person name="Heiman D."/>
            <person name="Howarth C."/>
            <person name="Larimer J."/>
            <person name="Lui A."/>
            <person name="MacDonald P.J.P."/>
            <person name="McCowen C."/>
            <person name="Montmayeur A."/>
            <person name="Murphy C."/>
            <person name="Neiman D."/>
            <person name="Pearson M."/>
            <person name="Priest M."/>
            <person name="Roberts A."/>
            <person name="Saif S."/>
            <person name="Shea T."/>
            <person name="Sisk P."/>
            <person name="Stolte C."/>
            <person name="Sykes S."/>
            <person name="Wortman J."/>
            <person name="Nusbaum C."/>
            <person name="Birren B."/>
        </authorList>
    </citation>
    <scope>NUCLEOTIDE SEQUENCE [LARGE SCALE GENOMIC DNA]</scope>
    <source>
        <strain evidence="5 6">YIT 12061</strain>
    </source>
</reference>
<dbReference type="Gene3D" id="1.10.10.60">
    <property type="entry name" value="Homeodomain-like"/>
    <property type="match status" value="1"/>
</dbReference>
<dbReference type="PROSITE" id="PS01124">
    <property type="entry name" value="HTH_ARAC_FAMILY_2"/>
    <property type="match status" value="1"/>
</dbReference>
<dbReference type="InterPro" id="IPR018060">
    <property type="entry name" value="HTH_AraC"/>
</dbReference>
<dbReference type="Pfam" id="PF22200">
    <property type="entry name" value="ExsA_N"/>
    <property type="match status" value="1"/>
</dbReference>
<dbReference type="GeneID" id="98069410"/>
<keyword evidence="6" id="KW-1185">Reference proteome</keyword>
<dbReference type="InterPro" id="IPR009057">
    <property type="entry name" value="Homeodomain-like_sf"/>
</dbReference>
<dbReference type="PANTHER" id="PTHR46796">
    <property type="entry name" value="HTH-TYPE TRANSCRIPTIONAL ACTIVATOR RHAS-RELATED"/>
    <property type="match status" value="1"/>
</dbReference>
<dbReference type="AlphaFoldDB" id="H1DHW2"/>
<name>H1DHW2_9BACT</name>
<proteinExistence type="predicted"/>
<dbReference type="PATRIC" id="fig|742817.3.peg.1967"/>
<protein>
    <recommendedName>
        <fullName evidence="4">HTH araC/xylS-type domain-containing protein</fullName>
    </recommendedName>
</protein>
<keyword evidence="2" id="KW-0238">DNA-binding</keyword>
<dbReference type="InterPro" id="IPR050204">
    <property type="entry name" value="AraC_XylS_family_regulators"/>
</dbReference>
<feature type="domain" description="HTH araC/xylS-type" evidence="4">
    <location>
        <begin position="179"/>
        <end position="276"/>
    </location>
</feature>
<dbReference type="RefSeq" id="WP_009136996.1">
    <property type="nucleotide sequence ID" value="NZ_JH594596.1"/>
</dbReference>
<evidence type="ECO:0000259" key="4">
    <source>
        <dbReference type="PROSITE" id="PS01124"/>
    </source>
</evidence>
<evidence type="ECO:0000313" key="5">
    <source>
        <dbReference type="EMBL" id="EHP47241.1"/>
    </source>
</evidence>